<evidence type="ECO:0000313" key="3">
    <source>
        <dbReference type="Proteomes" id="UP000887566"/>
    </source>
</evidence>
<reference evidence="4" key="1">
    <citation type="submission" date="2022-11" db="UniProtKB">
        <authorList>
            <consortium name="WormBaseParasite"/>
        </authorList>
    </citation>
    <scope>IDENTIFICATION</scope>
</reference>
<sequence length="595" mass="66096">MCLRAKELVEKELNNRLSDSPPVVSLARARQIDLFGLEASRPTGKALDDEAQSSTRRPMLVNGRMIRTRLRRQISRRIPQSLPSSHVMVHKPRVHRLTRMRNAISERSTPAVDEASMAEQYAYPSLQLPSNHKKSSTIMSTPAEASQFSPVFRAPAIRLPKTTRRPSGISKQFPVTQNVTKSDGLPPAQASLFAPSAIPAVGAPEEKNRQSSEKLPSAAINRAETFVSDTPASTSSPSVADKSTRRGRIRPQPEAQPLKLDREPMIAEVSLDELPTKISKKGKTSSKVLNRLMEIFDLSTAVENLFLDYSLLTTPKATSQFIEVQSAGEISYKGLGGTPFFPVVKPFPVSKGEPKMLEVVVSDYLPNSLLYHANRLNLFNFHIDPDSKEVGQFLWTTCDHLDVAFCLGTFLPSLQKFPEREIHLIYKTTLAPSVVFGRSSSGAGVMKIDILGVLDVYTRAVGHVHHRFSSVDIQLLAEAEVSLNGRIITAKVKFEKLIIKTHDEKTLPQTDLDDLGLIAQEALEGIVNSMLEDGIPVPLHPLFELVNPKVDILDRELFLSTDVKVNEKALKEMTRRSSSAHQRSPIQRGRVKRRH</sequence>
<dbReference type="GO" id="GO:0008289">
    <property type="term" value="F:lipid binding"/>
    <property type="evidence" value="ECO:0007669"/>
    <property type="project" value="InterPro"/>
</dbReference>
<dbReference type="PANTHER" id="PTHR10504:SF139">
    <property type="entry name" value="BPI2 DOMAIN-CONTAINING PROTEIN"/>
    <property type="match status" value="1"/>
</dbReference>
<dbReference type="InterPro" id="IPR032942">
    <property type="entry name" value="BPI/LBP/Plunc"/>
</dbReference>
<feature type="compositionally biased region" description="Polar residues" evidence="1">
    <location>
        <begin position="169"/>
        <end position="181"/>
    </location>
</feature>
<evidence type="ECO:0000256" key="1">
    <source>
        <dbReference type="SAM" id="MobiDB-lite"/>
    </source>
</evidence>
<feature type="region of interest" description="Disordered" evidence="1">
    <location>
        <begin position="160"/>
        <end position="190"/>
    </location>
</feature>
<dbReference type="WBParaSite" id="PSAMB.scaffold1349size32663.g12574.t1">
    <property type="protein sequence ID" value="PSAMB.scaffold1349size32663.g12574.t1"/>
    <property type="gene ID" value="PSAMB.scaffold1349size32663.g12574"/>
</dbReference>
<name>A0A914UXP0_9BILA</name>
<dbReference type="SUPFAM" id="SSF55394">
    <property type="entry name" value="Bactericidal permeability-increasing protein, BPI"/>
    <property type="match status" value="1"/>
</dbReference>
<feature type="domain" description="Lipid-binding serum glycoprotein C-terminal" evidence="2">
    <location>
        <begin position="351"/>
        <end position="561"/>
    </location>
</feature>
<dbReference type="Pfam" id="PF02886">
    <property type="entry name" value="LBP_BPI_CETP_C"/>
    <property type="match status" value="1"/>
</dbReference>
<dbReference type="Gene3D" id="3.15.20.10">
    <property type="entry name" value="Bactericidal permeability-increasing protein, domain 2"/>
    <property type="match status" value="1"/>
</dbReference>
<feature type="region of interest" description="Disordered" evidence="1">
    <location>
        <begin position="225"/>
        <end position="258"/>
    </location>
</feature>
<dbReference type="GO" id="GO:0005615">
    <property type="term" value="C:extracellular space"/>
    <property type="evidence" value="ECO:0007669"/>
    <property type="project" value="TreeGrafter"/>
</dbReference>
<protein>
    <submittedName>
        <fullName evidence="4">Lipid-binding serum glycoprotein C-terminal domain-containing protein</fullName>
    </submittedName>
</protein>
<dbReference type="PANTHER" id="PTHR10504">
    <property type="entry name" value="BACTERICIDAL PERMEABILITY-INCREASING BPI PROTEIN-RELATED"/>
    <property type="match status" value="1"/>
</dbReference>
<dbReference type="InterPro" id="IPR001124">
    <property type="entry name" value="Lipid-bd_serum_glycop_C"/>
</dbReference>
<dbReference type="SMART" id="SM00329">
    <property type="entry name" value="BPI2"/>
    <property type="match status" value="1"/>
</dbReference>
<dbReference type="AlphaFoldDB" id="A0A914UXP0"/>
<feature type="compositionally biased region" description="Polar residues" evidence="1">
    <location>
        <begin position="227"/>
        <end position="238"/>
    </location>
</feature>
<accession>A0A914UXP0</accession>
<evidence type="ECO:0000313" key="4">
    <source>
        <dbReference type="WBParaSite" id="PSAMB.scaffold1349size32663.g12574.t1"/>
    </source>
</evidence>
<dbReference type="Proteomes" id="UP000887566">
    <property type="component" value="Unplaced"/>
</dbReference>
<proteinExistence type="predicted"/>
<keyword evidence="3" id="KW-1185">Reference proteome</keyword>
<evidence type="ECO:0000259" key="2">
    <source>
        <dbReference type="SMART" id="SM00329"/>
    </source>
</evidence>
<dbReference type="InterPro" id="IPR017943">
    <property type="entry name" value="Bactericidal_perm-incr_a/b_dom"/>
</dbReference>
<feature type="compositionally biased region" description="Polar residues" evidence="1">
    <location>
        <begin position="576"/>
        <end position="585"/>
    </location>
</feature>
<feature type="region of interest" description="Disordered" evidence="1">
    <location>
        <begin position="572"/>
        <end position="595"/>
    </location>
</feature>
<organism evidence="3 4">
    <name type="scientific">Plectus sambesii</name>
    <dbReference type="NCBI Taxonomy" id="2011161"/>
    <lineage>
        <taxon>Eukaryota</taxon>
        <taxon>Metazoa</taxon>
        <taxon>Ecdysozoa</taxon>
        <taxon>Nematoda</taxon>
        <taxon>Chromadorea</taxon>
        <taxon>Plectida</taxon>
        <taxon>Plectina</taxon>
        <taxon>Plectoidea</taxon>
        <taxon>Plectidae</taxon>
        <taxon>Plectus</taxon>
    </lineage>
</organism>